<evidence type="ECO:0000259" key="2">
    <source>
        <dbReference type="Pfam" id="PF14219"/>
    </source>
</evidence>
<feature type="transmembrane region" description="Helical" evidence="1">
    <location>
        <begin position="80"/>
        <end position="102"/>
    </location>
</feature>
<name>A0A1C6RQY3_9ACTN</name>
<dbReference type="AlphaFoldDB" id="A0A1C6RQY3"/>
<feature type="transmembrane region" description="Helical" evidence="1">
    <location>
        <begin position="114"/>
        <end position="138"/>
    </location>
</feature>
<proteinExistence type="predicted"/>
<keyword evidence="1" id="KW-0472">Membrane</keyword>
<dbReference type="EMBL" id="FMHV01000002">
    <property type="protein sequence ID" value="SCL19439.1"/>
    <property type="molecule type" value="Genomic_DNA"/>
</dbReference>
<organism evidence="3 4">
    <name type="scientific">Micromonospora rhizosphaerae</name>
    <dbReference type="NCBI Taxonomy" id="568872"/>
    <lineage>
        <taxon>Bacteria</taxon>
        <taxon>Bacillati</taxon>
        <taxon>Actinomycetota</taxon>
        <taxon>Actinomycetes</taxon>
        <taxon>Micromonosporales</taxon>
        <taxon>Micromonosporaceae</taxon>
        <taxon>Micromonospora</taxon>
    </lineage>
</organism>
<accession>A0A1C6RQY3</accession>
<reference evidence="4" key="1">
    <citation type="submission" date="2016-06" db="EMBL/GenBank/DDBJ databases">
        <authorList>
            <person name="Varghese N."/>
            <person name="Submissions Spin"/>
        </authorList>
    </citation>
    <scope>NUCLEOTIDE SEQUENCE [LARGE SCALE GENOMIC DNA]</scope>
    <source>
        <strain evidence="4">DSM 45431</strain>
    </source>
</reference>
<dbReference type="InterPro" id="IPR025565">
    <property type="entry name" value="DUF4328"/>
</dbReference>
<sequence length="152" mass="16379">MLLYVLQALSPAVAAVLARRGATADDPELTAVTALAGGLLSLAHLAVYLTTGALVMIWMFRARKNTDAFPGARSQLAAHWAITGWWVPVASLVVPFVVMARIVRDSLGRVRLRALVAVWWLAWLAFVVTDLLTSLAAAKADLLLADQAQDFD</sequence>
<dbReference type="Pfam" id="PF14219">
    <property type="entry name" value="DUF4328"/>
    <property type="match status" value="1"/>
</dbReference>
<feature type="domain" description="DUF4328" evidence="2">
    <location>
        <begin position="24"/>
        <end position="140"/>
    </location>
</feature>
<keyword evidence="4" id="KW-1185">Reference proteome</keyword>
<keyword evidence="1" id="KW-1133">Transmembrane helix</keyword>
<keyword evidence="1" id="KW-0812">Transmembrane</keyword>
<evidence type="ECO:0000256" key="1">
    <source>
        <dbReference type="SAM" id="Phobius"/>
    </source>
</evidence>
<protein>
    <recommendedName>
        <fullName evidence="2">DUF4328 domain-containing protein</fullName>
    </recommendedName>
</protein>
<feature type="transmembrane region" description="Helical" evidence="1">
    <location>
        <begin position="38"/>
        <end position="60"/>
    </location>
</feature>
<dbReference type="RefSeq" id="WP_176731629.1">
    <property type="nucleotide sequence ID" value="NZ_FMHV01000002.1"/>
</dbReference>
<dbReference type="Proteomes" id="UP000199413">
    <property type="component" value="Unassembled WGS sequence"/>
</dbReference>
<evidence type="ECO:0000313" key="4">
    <source>
        <dbReference type="Proteomes" id="UP000199413"/>
    </source>
</evidence>
<gene>
    <name evidence="3" type="ORF">GA0070624_1758</name>
</gene>
<evidence type="ECO:0000313" key="3">
    <source>
        <dbReference type="EMBL" id="SCL19439.1"/>
    </source>
</evidence>
<dbReference type="STRING" id="568872.GA0070624_1758"/>